<dbReference type="InterPro" id="IPR044639">
    <property type="entry name" value="CGS1/2"/>
</dbReference>
<dbReference type="EMBL" id="JAMSHJ010000007">
    <property type="protein sequence ID" value="KAI5385962.1"/>
    <property type="molecule type" value="Genomic_DNA"/>
</dbReference>
<protein>
    <submittedName>
        <fullName evidence="1">Uncharacterized protein</fullName>
    </submittedName>
</protein>
<dbReference type="PANTHER" id="PTHR43379">
    <property type="entry name" value="CYSTATHIONINE GAMMA-SYNTHASE"/>
    <property type="match status" value="1"/>
</dbReference>
<evidence type="ECO:0000313" key="1">
    <source>
        <dbReference type="EMBL" id="KAI5385962.1"/>
    </source>
</evidence>
<sequence length="80" mass="8883">MSKMIHAAERLGRDVVTNAVTTPVVNNSAYFFKNPTSTIFEEKLSELKTRICIEFVLSKMGIMTYVINPADVGALESTLE</sequence>
<dbReference type="AlphaFoldDB" id="A0A9D4VLP7"/>
<proteinExistence type="predicted"/>
<accession>A0A9D4VLP7</accession>
<dbReference type="GO" id="GO:0009086">
    <property type="term" value="P:methionine biosynthetic process"/>
    <property type="evidence" value="ECO:0007669"/>
    <property type="project" value="InterPro"/>
</dbReference>
<dbReference type="PANTHER" id="PTHR43379:SF1">
    <property type="entry name" value="CYSTATHIONINE GAMMA-SYNTHASE 1, CHLOROPLASTIC-RELATED"/>
    <property type="match status" value="1"/>
</dbReference>
<dbReference type="Gramene" id="Psat07G0251800-T1">
    <property type="protein sequence ID" value="KAI5385962.1"/>
    <property type="gene ID" value="KIW84_072518"/>
</dbReference>
<dbReference type="Proteomes" id="UP001058974">
    <property type="component" value="Chromosome 7"/>
</dbReference>
<reference evidence="1 2" key="1">
    <citation type="journal article" date="2022" name="Nat. Genet.">
        <title>Improved pea reference genome and pan-genome highlight genomic features and evolutionary characteristics.</title>
        <authorList>
            <person name="Yang T."/>
            <person name="Liu R."/>
            <person name="Luo Y."/>
            <person name="Hu S."/>
            <person name="Wang D."/>
            <person name="Wang C."/>
            <person name="Pandey M.K."/>
            <person name="Ge S."/>
            <person name="Xu Q."/>
            <person name="Li N."/>
            <person name="Li G."/>
            <person name="Huang Y."/>
            <person name="Saxena R.K."/>
            <person name="Ji Y."/>
            <person name="Li M."/>
            <person name="Yan X."/>
            <person name="He Y."/>
            <person name="Liu Y."/>
            <person name="Wang X."/>
            <person name="Xiang C."/>
            <person name="Varshney R.K."/>
            <person name="Ding H."/>
            <person name="Gao S."/>
            <person name="Zong X."/>
        </authorList>
    </citation>
    <scope>NUCLEOTIDE SEQUENCE [LARGE SCALE GENOMIC DNA]</scope>
    <source>
        <strain evidence="1 2">cv. Zhongwan 6</strain>
    </source>
</reference>
<organism evidence="1 2">
    <name type="scientific">Pisum sativum</name>
    <name type="common">Garden pea</name>
    <name type="synonym">Lathyrus oleraceus</name>
    <dbReference type="NCBI Taxonomy" id="3888"/>
    <lineage>
        <taxon>Eukaryota</taxon>
        <taxon>Viridiplantae</taxon>
        <taxon>Streptophyta</taxon>
        <taxon>Embryophyta</taxon>
        <taxon>Tracheophyta</taxon>
        <taxon>Spermatophyta</taxon>
        <taxon>Magnoliopsida</taxon>
        <taxon>eudicotyledons</taxon>
        <taxon>Gunneridae</taxon>
        <taxon>Pentapetalae</taxon>
        <taxon>rosids</taxon>
        <taxon>fabids</taxon>
        <taxon>Fabales</taxon>
        <taxon>Fabaceae</taxon>
        <taxon>Papilionoideae</taxon>
        <taxon>50 kb inversion clade</taxon>
        <taxon>NPAAA clade</taxon>
        <taxon>Hologalegina</taxon>
        <taxon>IRL clade</taxon>
        <taxon>Fabeae</taxon>
        <taxon>Lathyrus</taxon>
    </lineage>
</organism>
<evidence type="ECO:0000313" key="2">
    <source>
        <dbReference type="Proteomes" id="UP001058974"/>
    </source>
</evidence>
<dbReference type="GO" id="GO:0009507">
    <property type="term" value="C:chloroplast"/>
    <property type="evidence" value="ECO:0007669"/>
    <property type="project" value="TreeGrafter"/>
</dbReference>
<dbReference type="GO" id="GO:0003962">
    <property type="term" value="F:cystathionine gamma-synthase activity"/>
    <property type="evidence" value="ECO:0007669"/>
    <property type="project" value="InterPro"/>
</dbReference>
<comment type="caution">
    <text evidence="1">The sequence shown here is derived from an EMBL/GenBank/DDBJ whole genome shotgun (WGS) entry which is preliminary data.</text>
</comment>
<name>A0A9D4VLP7_PEA</name>
<keyword evidence="2" id="KW-1185">Reference proteome</keyword>
<gene>
    <name evidence="1" type="ORF">KIW84_072518</name>
</gene>